<accession>A0AAW7X3T3</accession>
<dbReference type="AlphaFoldDB" id="A0AAW7X3T3"/>
<dbReference type="RefSeq" id="WP_303490273.1">
    <property type="nucleotide sequence ID" value="NZ_JAUOPB010000001.1"/>
</dbReference>
<comment type="caution">
    <text evidence="1">The sequence shown here is derived from an EMBL/GenBank/DDBJ whole genome shotgun (WGS) entry which is preliminary data.</text>
</comment>
<organism evidence="1 2">
    <name type="scientific">Saccharophagus degradans</name>
    <dbReference type="NCBI Taxonomy" id="86304"/>
    <lineage>
        <taxon>Bacteria</taxon>
        <taxon>Pseudomonadati</taxon>
        <taxon>Pseudomonadota</taxon>
        <taxon>Gammaproteobacteria</taxon>
        <taxon>Cellvibrionales</taxon>
        <taxon>Cellvibrionaceae</taxon>
        <taxon>Saccharophagus</taxon>
    </lineage>
</organism>
<evidence type="ECO:0000313" key="2">
    <source>
        <dbReference type="Proteomes" id="UP001169760"/>
    </source>
</evidence>
<reference evidence="1" key="1">
    <citation type="submission" date="2023-07" db="EMBL/GenBank/DDBJ databases">
        <title>Genome content predicts the carbon catabolic preferences of heterotrophic bacteria.</title>
        <authorList>
            <person name="Gralka M."/>
        </authorList>
    </citation>
    <scope>NUCLEOTIDE SEQUENCE</scope>
    <source>
        <strain evidence="1">I3M17_2</strain>
    </source>
</reference>
<evidence type="ECO:0000313" key="1">
    <source>
        <dbReference type="EMBL" id="MDO6421069.1"/>
    </source>
</evidence>
<gene>
    <name evidence="1" type="ORF">Q4521_01140</name>
</gene>
<proteinExistence type="predicted"/>
<protein>
    <submittedName>
        <fullName evidence="1">Uncharacterized protein</fullName>
    </submittedName>
</protein>
<sequence>MNNVHKPLIIAGHNSGIPVELNPVQAEFYRNLETQARQGSYWASILIKDLQSLSSGHVKRNVFVTDGPADASYKNFEMILPGCRANVMKCSNGKYLVYKMTLDVNYPSLQADGTKPSLHHVKGNNRGEWTTRFKQDGKISPIPTPIVAISDGGYDLRASASNCANYVSNSQQIGTRAAEQFGFDMHYTPGKKIGGLRQINQALHAATDISLYESAALLARTMEQSIDTESVTWFTQGGGSGVFTQAMDILSKKNITFEDTGHTVFFSHPTTSYLKAQSLAIKLGLEFDRDNLSIRPHNLDETIGGLHICGDFIAGYQRRKYDPEYTALNYGVDSLKGIHRNWQAITVGVGCSAALSAAVSAGGTSAVYPAVLAAATAMTGLGHTLFQSWLPERYQQLKKKL</sequence>
<dbReference type="Proteomes" id="UP001169760">
    <property type="component" value="Unassembled WGS sequence"/>
</dbReference>
<dbReference type="EMBL" id="JAUOPB010000001">
    <property type="protein sequence ID" value="MDO6421069.1"/>
    <property type="molecule type" value="Genomic_DNA"/>
</dbReference>
<name>A0AAW7X3T3_9GAMM</name>